<proteinExistence type="predicted"/>
<evidence type="ECO:0008006" key="4">
    <source>
        <dbReference type="Google" id="ProtNLM"/>
    </source>
</evidence>
<dbReference type="RefSeq" id="WP_006504065.1">
    <property type="nucleotide sequence ID" value="NZ_BAGZ01000022.1"/>
</dbReference>
<comment type="caution">
    <text evidence="2">The sequence shown here is derived from an EMBL/GenBank/DDBJ whole genome shotgun (WGS) entry which is preliminary data.</text>
</comment>
<keyword evidence="1" id="KW-0472">Membrane</keyword>
<keyword evidence="1" id="KW-0812">Transmembrane</keyword>
<reference evidence="2 3" key="1">
    <citation type="submission" date="2012-08" db="EMBL/GenBank/DDBJ databases">
        <title>Whole genome shotgun sequence of Austwickia chelonae NBRC 105200.</title>
        <authorList>
            <person name="Yoshida I."/>
            <person name="Hosoyama A."/>
            <person name="Tsuchikane K."/>
            <person name="Katsumata H."/>
            <person name="Ando Y."/>
            <person name="Ohji S."/>
            <person name="Hamada M."/>
            <person name="Tamura T."/>
            <person name="Yamazoe A."/>
            <person name="Yamazaki S."/>
            <person name="Fujita N."/>
        </authorList>
    </citation>
    <scope>NUCLEOTIDE SEQUENCE [LARGE SCALE GENOMIC DNA]</scope>
    <source>
        <strain evidence="2 3">NBRC 105200</strain>
    </source>
</reference>
<gene>
    <name evidence="2" type="ORF">AUCHE_22_00770</name>
</gene>
<name>K6WBU9_9MICO</name>
<organism evidence="2 3">
    <name type="scientific">Austwickia chelonae NBRC 105200</name>
    <dbReference type="NCBI Taxonomy" id="1184607"/>
    <lineage>
        <taxon>Bacteria</taxon>
        <taxon>Bacillati</taxon>
        <taxon>Actinomycetota</taxon>
        <taxon>Actinomycetes</taxon>
        <taxon>Micrococcales</taxon>
        <taxon>Dermatophilaceae</taxon>
        <taxon>Austwickia</taxon>
    </lineage>
</organism>
<feature type="transmembrane region" description="Helical" evidence="1">
    <location>
        <begin position="80"/>
        <end position="100"/>
    </location>
</feature>
<accession>K6WBU9</accession>
<protein>
    <recommendedName>
        <fullName evidence="4">DUF2637 domain-containing protein</fullName>
    </recommendedName>
</protein>
<feature type="transmembrane region" description="Helical" evidence="1">
    <location>
        <begin position="112"/>
        <end position="130"/>
    </location>
</feature>
<sequence>MIRFSALRGRSRRIAGVATAAVVGLAVVFAAIGAGDLSRALGWSAGVAFINTLFLLAVVACSASLAYVAHAEGRDNRMNLLTTWVSVVVVGVLSALHEIVGPQGWRLAPASVSAFVIWASVPLAACWLWYRAMTEGVLADLVGDTAAESVTAEGEIAQECVQPETAQVMPLSTPAVSVAASSSPVAMTTVAVDDQGTDMVALTETVRAVQVPVMEPMQVVRVTRPASRVRRRPRLEVAREVVDRMGDEATGPLMCDAFAAAGYPRPSVRTAQRWLAKARVARTSPA</sequence>
<feature type="transmembrane region" description="Helical" evidence="1">
    <location>
        <begin position="40"/>
        <end position="68"/>
    </location>
</feature>
<dbReference type="AlphaFoldDB" id="K6WBU9"/>
<evidence type="ECO:0000313" key="2">
    <source>
        <dbReference type="EMBL" id="GAB79307.1"/>
    </source>
</evidence>
<keyword evidence="3" id="KW-1185">Reference proteome</keyword>
<evidence type="ECO:0000256" key="1">
    <source>
        <dbReference type="SAM" id="Phobius"/>
    </source>
</evidence>
<keyword evidence="1" id="KW-1133">Transmembrane helix</keyword>
<dbReference type="EMBL" id="BAGZ01000022">
    <property type="protein sequence ID" value="GAB79307.1"/>
    <property type="molecule type" value="Genomic_DNA"/>
</dbReference>
<dbReference type="Proteomes" id="UP000008495">
    <property type="component" value="Unassembled WGS sequence"/>
</dbReference>
<evidence type="ECO:0000313" key="3">
    <source>
        <dbReference type="Proteomes" id="UP000008495"/>
    </source>
</evidence>
<dbReference type="STRING" id="100225.SAMN05421595_2617"/>